<keyword evidence="6 8" id="KW-1133">Transmembrane helix</keyword>
<comment type="similarity">
    <text evidence="2">Belongs to the CPA3 antiporters (TC 2.A.63) subunit F family.</text>
</comment>
<dbReference type="PANTHER" id="PTHR34702:SF1">
    <property type="entry name" value="NA(+)_H(+) ANTIPORTER SUBUNIT F"/>
    <property type="match status" value="1"/>
</dbReference>
<feature type="transmembrane region" description="Helical" evidence="8">
    <location>
        <begin position="60"/>
        <end position="79"/>
    </location>
</feature>
<keyword evidence="5 8" id="KW-0812">Transmembrane</keyword>
<keyword evidence="4" id="KW-1003">Cell membrane</keyword>
<proteinExistence type="inferred from homology"/>
<dbReference type="OrthoDB" id="9800226at2"/>
<dbReference type="EMBL" id="VRYZ01000003">
    <property type="protein sequence ID" value="TXS92387.1"/>
    <property type="molecule type" value="Genomic_DNA"/>
</dbReference>
<dbReference type="Pfam" id="PF04066">
    <property type="entry name" value="MrpF_PhaF"/>
    <property type="match status" value="1"/>
</dbReference>
<gene>
    <name evidence="9" type="ORF">FVW59_08165</name>
</gene>
<dbReference type="PANTHER" id="PTHR34702">
    <property type="entry name" value="NA(+)/H(+) ANTIPORTER SUBUNIT F1"/>
    <property type="match status" value="1"/>
</dbReference>
<accession>A0A5C8ZY91</accession>
<evidence type="ECO:0000256" key="7">
    <source>
        <dbReference type="ARBA" id="ARBA00023136"/>
    </source>
</evidence>
<evidence type="ECO:0000256" key="6">
    <source>
        <dbReference type="ARBA" id="ARBA00022989"/>
    </source>
</evidence>
<dbReference type="InterPro" id="IPR007208">
    <property type="entry name" value="MrpF/PhaF-like"/>
</dbReference>
<evidence type="ECO:0000256" key="3">
    <source>
        <dbReference type="ARBA" id="ARBA00022448"/>
    </source>
</evidence>
<keyword evidence="10" id="KW-1185">Reference proteome</keyword>
<sequence>MILALTVIVLLLVMVVALLRAFAGPNVFDRVLAANLFGTKTVLLIATISYLFGSPDFLDIALVYALINYISVIGVLRITELRNEQQGADG</sequence>
<evidence type="ECO:0000256" key="1">
    <source>
        <dbReference type="ARBA" id="ARBA00004651"/>
    </source>
</evidence>
<dbReference type="GO" id="GO:0015385">
    <property type="term" value="F:sodium:proton antiporter activity"/>
    <property type="evidence" value="ECO:0007669"/>
    <property type="project" value="TreeGrafter"/>
</dbReference>
<evidence type="ECO:0000313" key="9">
    <source>
        <dbReference type="EMBL" id="TXS92387.1"/>
    </source>
</evidence>
<protein>
    <submittedName>
        <fullName evidence="9">pH regulation protein F</fullName>
    </submittedName>
</protein>
<evidence type="ECO:0000256" key="2">
    <source>
        <dbReference type="ARBA" id="ARBA00009212"/>
    </source>
</evidence>
<comment type="caution">
    <text evidence="9">The sequence shown here is derived from an EMBL/GenBank/DDBJ whole genome shotgun (WGS) entry which is preliminary data.</text>
</comment>
<dbReference type="AlphaFoldDB" id="A0A5C8ZY91"/>
<feature type="transmembrane region" description="Helical" evidence="8">
    <location>
        <begin position="31"/>
        <end position="53"/>
    </location>
</feature>
<organism evidence="9 10">
    <name type="scientific">Parahaliea aestuarii</name>
    <dbReference type="NCBI Taxonomy" id="1852021"/>
    <lineage>
        <taxon>Bacteria</taxon>
        <taxon>Pseudomonadati</taxon>
        <taxon>Pseudomonadota</taxon>
        <taxon>Gammaproteobacteria</taxon>
        <taxon>Cellvibrionales</taxon>
        <taxon>Halieaceae</taxon>
        <taxon>Parahaliea</taxon>
    </lineage>
</organism>
<evidence type="ECO:0000256" key="8">
    <source>
        <dbReference type="SAM" id="Phobius"/>
    </source>
</evidence>
<keyword evidence="7 8" id="KW-0472">Membrane</keyword>
<comment type="subcellular location">
    <subcellularLocation>
        <location evidence="1">Cell membrane</location>
        <topology evidence="1">Multi-pass membrane protein</topology>
    </subcellularLocation>
</comment>
<evidence type="ECO:0000256" key="5">
    <source>
        <dbReference type="ARBA" id="ARBA00022692"/>
    </source>
</evidence>
<evidence type="ECO:0000313" key="10">
    <source>
        <dbReference type="Proteomes" id="UP000321933"/>
    </source>
</evidence>
<evidence type="ECO:0000256" key="4">
    <source>
        <dbReference type="ARBA" id="ARBA00022475"/>
    </source>
</evidence>
<name>A0A5C8ZY91_9GAMM</name>
<dbReference type="Proteomes" id="UP000321933">
    <property type="component" value="Unassembled WGS sequence"/>
</dbReference>
<reference evidence="9 10" key="1">
    <citation type="submission" date="2019-08" db="EMBL/GenBank/DDBJ databases">
        <title>Parahaliea maris sp. nov., isolated from the surface seawater.</title>
        <authorList>
            <person name="Liu Y."/>
        </authorList>
    </citation>
    <scope>NUCLEOTIDE SEQUENCE [LARGE SCALE GENOMIC DNA]</scope>
    <source>
        <strain evidence="9 10">S2-26</strain>
    </source>
</reference>
<dbReference type="GO" id="GO:0005886">
    <property type="term" value="C:plasma membrane"/>
    <property type="evidence" value="ECO:0007669"/>
    <property type="project" value="UniProtKB-SubCell"/>
</dbReference>
<keyword evidence="3" id="KW-0813">Transport</keyword>